<dbReference type="CDD" id="cd24006">
    <property type="entry name" value="ASKHA_NBD_PPX_GppA"/>
    <property type="match status" value="1"/>
</dbReference>
<evidence type="ECO:0000313" key="5">
    <source>
        <dbReference type="EMBL" id="OKH21228.1"/>
    </source>
</evidence>
<name>A0A1U7HCG3_9CYAN</name>
<evidence type="ECO:0000259" key="4">
    <source>
        <dbReference type="Pfam" id="PF21447"/>
    </source>
</evidence>
<dbReference type="Proteomes" id="UP000186868">
    <property type="component" value="Unassembled WGS sequence"/>
</dbReference>
<dbReference type="OrthoDB" id="9807195at2"/>
<comment type="caution">
    <text evidence="5">The sequence shown here is derived from an EMBL/GenBank/DDBJ whole genome shotgun (WGS) entry which is preliminary data.</text>
</comment>
<sequence>MVDSVDKVKTNRTDLATPSKTEPTILAAIDIGTNSIHMVVVQIDPILAAFTIIAKEKDTVRLGDRDAKTGNLTPEAMQRAIAALQRCKDLAISKNAAHIVAVATSATREAPNGLEFLQRVESEVGIFVNLISGQEEARRIYLGVLSGMDFQNQPHVIIDIGGGSTELILADSQEPRFLSSTKVGAVRLTREFITTDPISEAEFAYLQAYVRGMLERATDELRFYIKPGEQLRMVGTSGTIETLAIIHALEKQGEVPNPLNGYQISRKDIREMIKRFAAMNCEQRSAIAGMSEKRAEIILAGAIVLQEAMSLLNLETIVICERSLREGVIVDWMLTHGLIDSRMRYQSEIRERSVIKIAHKYQVNLEHCERVANFALSLFDRLQGYLHFWGSEERELLWAAAILHNCGLYISHSAHHKHSYYLIRNAELLGFTEIELELIANIARYHRKSKPRKKHEPYSKLPDNYRKAIKQLSAILRIAVALDRRQIGAIEKFECKYDSEYKTLHLHLFTSNPDDDCALELWNLDYEKGVFEEEYGVRLVATLAVSRAAVS</sequence>
<dbReference type="CDD" id="cd00077">
    <property type="entry name" value="HDc"/>
    <property type="match status" value="1"/>
</dbReference>
<evidence type="ECO:0000256" key="1">
    <source>
        <dbReference type="ARBA" id="ARBA00007125"/>
    </source>
</evidence>
<accession>A0A1U7HCG3</accession>
<dbReference type="SUPFAM" id="SSF53067">
    <property type="entry name" value="Actin-like ATPase domain"/>
    <property type="match status" value="2"/>
</dbReference>
<protein>
    <submittedName>
        <fullName evidence="5">Exopolyphosphatase</fullName>
    </submittedName>
</protein>
<gene>
    <name evidence="5" type="ORF">NIES593_16570</name>
</gene>
<dbReference type="RefSeq" id="WP_073600643.1">
    <property type="nucleotide sequence ID" value="NZ_MRCB01000022.1"/>
</dbReference>
<dbReference type="Pfam" id="PF21447">
    <property type="entry name" value="Ppx-GppA_III"/>
    <property type="match status" value="1"/>
</dbReference>
<dbReference type="EMBL" id="MRCB01000022">
    <property type="protein sequence ID" value="OKH21228.1"/>
    <property type="molecule type" value="Genomic_DNA"/>
</dbReference>
<dbReference type="STRING" id="1921803.NIES593_16570"/>
<evidence type="ECO:0000313" key="6">
    <source>
        <dbReference type="Proteomes" id="UP000186868"/>
    </source>
</evidence>
<organism evidence="5 6">
    <name type="scientific">Hydrococcus rivularis NIES-593</name>
    <dbReference type="NCBI Taxonomy" id="1921803"/>
    <lineage>
        <taxon>Bacteria</taxon>
        <taxon>Bacillati</taxon>
        <taxon>Cyanobacteriota</taxon>
        <taxon>Cyanophyceae</taxon>
        <taxon>Pleurocapsales</taxon>
        <taxon>Hydrococcaceae</taxon>
        <taxon>Hydrococcus</taxon>
    </lineage>
</organism>
<dbReference type="SUPFAM" id="SSF109604">
    <property type="entry name" value="HD-domain/PDEase-like"/>
    <property type="match status" value="1"/>
</dbReference>
<dbReference type="InterPro" id="IPR050273">
    <property type="entry name" value="GppA/Ppx_hydrolase"/>
</dbReference>
<dbReference type="InterPro" id="IPR003695">
    <property type="entry name" value="Ppx_GppA_N"/>
</dbReference>
<dbReference type="InterPro" id="IPR030673">
    <property type="entry name" value="PyroPPase_GppA_Ppx"/>
</dbReference>
<dbReference type="Gene3D" id="3.30.420.40">
    <property type="match status" value="1"/>
</dbReference>
<dbReference type="GO" id="GO:0016462">
    <property type="term" value="F:pyrophosphatase activity"/>
    <property type="evidence" value="ECO:0007669"/>
    <property type="project" value="TreeGrafter"/>
</dbReference>
<reference evidence="5 6" key="1">
    <citation type="submission" date="2016-11" db="EMBL/GenBank/DDBJ databases">
        <title>Draft Genome Sequences of Nine Cyanobacterial Strains from Diverse Habitats.</title>
        <authorList>
            <person name="Zhu T."/>
            <person name="Hou S."/>
            <person name="Lu X."/>
            <person name="Hess W.R."/>
        </authorList>
    </citation>
    <scope>NUCLEOTIDE SEQUENCE [LARGE SCALE GENOMIC DNA]</scope>
    <source>
        <strain evidence="5 6">NIES-593</strain>
    </source>
</reference>
<evidence type="ECO:0000256" key="2">
    <source>
        <dbReference type="ARBA" id="ARBA00022801"/>
    </source>
</evidence>
<dbReference type="Gene3D" id="3.30.420.150">
    <property type="entry name" value="Exopolyphosphatase. Domain 2"/>
    <property type="match status" value="1"/>
</dbReference>
<dbReference type="PANTHER" id="PTHR30005:SF0">
    <property type="entry name" value="RETROGRADE REGULATION PROTEIN 2"/>
    <property type="match status" value="1"/>
</dbReference>
<comment type="similarity">
    <text evidence="1">Belongs to the GppA/Ppx family.</text>
</comment>
<feature type="domain" description="Ppx/GppA phosphatase N-terminal" evidence="3">
    <location>
        <begin position="39"/>
        <end position="336"/>
    </location>
</feature>
<proteinExistence type="inferred from homology"/>
<dbReference type="PANTHER" id="PTHR30005">
    <property type="entry name" value="EXOPOLYPHOSPHATASE"/>
    <property type="match status" value="1"/>
</dbReference>
<dbReference type="AlphaFoldDB" id="A0A1U7HCG3"/>
<keyword evidence="2" id="KW-0378">Hydrolase</keyword>
<dbReference type="InterPro" id="IPR043129">
    <property type="entry name" value="ATPase_NBD"/>
</dbReference>
<dbReference type="Gene3D" id="1.10.3210.10">
    <property type="entry name" value="Hypothetical protein af1432"/>
    <property type="match status" value="1"/>
</dbReference>
<dbReference type="FunFam" id="3.30.420.40:FF:000023">
    <property type="entry name" value="Guanosine-5'-triphosphate,3'-diphosphate pyrophosphatase"/>
    <property type="match status" value="1"/>
</dbReference>
<evidence type="ECO:0000259" key="3">
    <source>
        <dbReference type="Pfam" id="PF02541"/>
    </source>
</evidence>
<dbReference type="InterPro" id="IPR048950">
    <property type="entry name" value="Ppx_GppA_C"/>
</dbReference>
<dbReference type="InterPro" id="IPR003607">
    <property type="entry name" value="HD/PDEase_dom"/>
</dbReference>
<dbReference type="FunFam" id="3.30.420.150:FF:000013">
    <property type="entry name" value="Exopolyphosphatase"/>
    <property type="match status" value="1"/>
</dbReference>
<dbReference type="Pfam" id="PF02541">
    <property type="entry name" value="Ppx-GppA"/>
    <property type="match status" value="1"/>
</dbReference>
<keyword evidence="6" id="KW-1185">Reference proteome</keyword>
<feature type="domain" description="Ppx/GppA phosphatase C-terminal" evidence="4">
    <location>
        <begin position="349"/>
        <end position="528"/>
    </location>
</feature>
<dbReference type="FunFam" id="1.10.3210.10:FF:000025">
    <property type="entry name" value="Exopolyphosphatase"/>
    <property type="match status" value="1"/>
</dbReference>
<dbReference type="PIRSF" id="PIRSF001267">
    <property type="entry name" value="Pyrophosphatase_GppA_Ppx"/>
    <property type="match status" value="1"/>
</dbReference>